<feature type="compositionally biased region" description="Basic residues" evidence="1">
    <location>
        <begin position="112"/>
        <end position="123"/>
    </location>
</feature>
<sequence>MELTEMYDYIENLIDKAATQANGDTDDSTEFALDLTKIELISKARVALDIIEALAVHRLRTSLPQASYGDIGESQGISKQASRIRHTKLEQVLKVHQIDGKRHAMAKVVAPTKHRRAAKPTRVTRKELQS</sequence>
<evidence type="ECO:0000256" key="1">
    <source>
        <dbReference type="SAM" id="MobiDB-lite"/>
    </source>
</evidence>
<evidence type="ECO:0000313" key="3">
    <source>
        <dbReference type="Proteomes" id="UP000268084"/>
    </source>
</evidence>
<dbReference type="RefSeq" id="WP_124797651.1">
    <property type="nucleotide sequence ID" value="NZ_CP034170.1"/>
</dbReference>
<feature type="region of interest" description="Disordered" evidence="1">
    <location>
        <begin position="111"/>
        <end position="130"/>
    </location>
</feature>
<keyword evidence="3" id="KW-1185">Reference proteome</keyword>
<name>A0A3G8ZSB9_9ACTN</name>
<dbReference type="Proteomes" id="UP000268084">
    <property type="component" value="Chromosome"/>
</dbReference>
<dbReference type="AlphaFoldDB" id="A0A3G8ZSB9"/>
<reference evidence="2 3" key="2">
    <citation type="submission" date="2018-12" db="EMBL/GenBank/DDBJ databases">
        <title>Nakamurella antarcticus sp. nov., isolated from Antarctica South Shetland Islands soil.</title>
        <authorList>
            <person name="Peng F."/>
        </authorList>
    </citation>
    <scope>NUCLEOTIDE SEQUENCE [LARGE SCALE GENOMIC DNA]</scope>
    <source>
        <strain evidence="2 3">S14-144</strain>
    </source>
</reference>
<dbReference type="EMBL" id="CP034170">
    <property type="protein sequence ID" value="AZI56966.1"/>
    <property type="molecule type" value="Genomic_DNA"/>
</dbReference>
<reference evidence="2 3" key="1">
    <citation type="submission" date="2018-11" db="EMBL/GenBank/DDBJ databases">
        <authorList>
            <person name="Da X."/>
        </authorList>
    </citation>
    <scope>NUCLEOTIDE SEQUENCE [LARGE SCALE GENOMIC DNA]</scope>
    <source>
        <strain evidence="2 3">S14-144</strain>
    </source>
</reference>
<proteinExistence type="predicted"/>
<dbReference type="KEGG" id="nak:EH165_01050"/>
<dbReference type="OrthoDB" id="5191857at2"/>
<accession>A0A3G8ZSB9</accession>
<organism evidence="2 3">
    <name type="scientific">Nakamurella antarctica</name>
    <dbReference type="NCBI Taxonomy" id="1902245"/>
    <lineage>
        <taxon>Bacteria</taxon>
        <taxon>Bacillati</taxon>
        <taxon>Actinomycetota</taxon>
        <taxon>Actinomycetes</taxon>
        <taxon>Nakamurellales</taxon>
        <taxon>Nakamurellaceae</taxon>
        <taxon>Nakamurella</taxon>
    </lineage>
</organism>
<gene>
    <name evidence="2" type="ORF">EH165_01050</name>
</gene>
<evidence type="ECO:0000313" key="2">
    <source>
        <dbReference type="EMBL" id="AZI56966.1"/>
    </source>
</evidence>
<protein>
    <submittedName>
        <fullName evidence="2">Uncharacterized protein</fullName>
    </submittedName>
</protein>